<accession>A0A0J7XT32</accession>
<evidence type="ECO:0000256" key="5">
    <source>
        <dbReference type="ARBA" id="ARBA00022801"/>
    </source>
</evidence>
<evidence type="ECO:0000259" key="8">
    <source>
        <dbReference type="Pfam" id="PF00962"/>
    </source>
</evidence>
<feature type="domain" description="Adenosine deaminase" evidence="8">
    <location>
        <begin position="231"/>
        <end position="450"/>
    </location>
</feature>
<dbReference type="PANTHER" id="PTHR11409">
    <property type="entry name" value="ADENOSINE DEAMINASE"/>
    <property type="match status" value="1"/>
</dbReference>
<dbReference type="RefSeq" id="WP_059151576.1">
    <property type="nucleotide sequence ID" value="NZ_KQ130454.1"/>
</dbReference>
<gene>
    <name evidence="9" type="ORF">V474_17295</name>
</gene>
<reference evidence="9 10" key="1">
    <citation type="journal article" date="2015" name="G3 (Bethesda)">
        <title>Insights into Ongoing Evolution of the Hexachlorocyclohexane Catabolic Pathway from Comparative Genomics of Ten Sphingomonadaceae Strains.</title>
        <authorList>
            <person name="Pearce S.L."/>
            <person name="Oakeshott J.G."/>
            <person name="Pandey G."/>
        </authorList>
    </citation>
    <scope>NUCLEOTIDE SEQUENCE [LARGE SCALE GENOMIC DNA]</scope>
    <source>
        <strain evidence="9 10">LL02</strain>
    </source>
</reference>
<dbReference type="PANTHER" id="PTHR11409:SF43">
    <property type="entry name" value="ADENOSINE DEAMINASE"/>
    <property type="match status" value="1"/>
</dbReference>
<dbReference type="GO" id="GO:0046872">
    <property type="term" value="F:metal ion binding"/>
    <property type="evidence" value="ECO:0007669"/>
    <property type="project" value="UniProtKB-KW"/>
</dbReference>
<evidence type="ECO:0000256" key="4">
    <source>
        <dbReference type="ARBA" id="ARBA00022723"/>
    </source>
</evidence>
<dbReference type="AlphaFoldDB" id="A0A0J7XT32"/>
<feature type="chain" id="PRO_5005292065" description="adenosine deaminase" evidence="7">
    <location>
        <begin position="25"/>
        <end position="515"/>
    </location>
</feature>
<dbReference type="Gene3D" id="3.20.20.140">
    <property type="entry name" value="Metal-dependent hydrolases"/>
    <property type="match status" value="1"/>
</dbReference>
<dbReference type="OrthoDB" id="105475at2"/>
<dbReference type="GO" id="GO:0006154">
    <property type="term" value="P:adenosine catabolic process"/>
    <property type="evidence" value="ECO:0007669"/>
    <property type="project" value="TreeGrafter"/>
</dbReference>
<evidence type="ECO:0000313" key="9">
    <source>
        <dbReference type="EMBL" id="KMS54827.1"/>
    </source>
</evidence>
<evidence type="ECO:0000256" key="6">
    <source>
        <dbReference type="ARBA" id="ARBA00022833"/>
    </source>
</evidence>
<keyword evidence="6" id="KW-0862">Zinc</keyword>
<dbReference type="InterPro" id="IPR001365">
    <property type="entry name" value="A_deaminase_dom"/>
</dbReference>
<name>A0A0J7XT32_9SPHN</name>
<dbReference type="InterPro" id="IPR006330">
    <property type="entry name" value="Ado/ade_deaminase"/>
</dbReference>
<keyword evidence="5" id="KW-0378">Hydrolase</keyword>
<sequence length="515" mass="55181">MKRVFLALMTTCCALALSAPAAHADAASEAAASELVDSVSGNAGRLRMVLQAMPKGGDLHNHLGGSVYAEDFLKVAANKGMCADGGLTRIVPPPCAPDRDIASMAVRDPFTYAKLVDAISTRGFQKGIGPALVSGHSQFFSSFGKFSPAFGGEVPRWLADAYASAGRNNLVYLELMYNPGALSAYMAAGGDEAIDASMLGASYEHEIATVEGLLAGTMADVTRNDAEARKRLDCAAAAAKPECDVAVRYLYSAMRGVAPAQAWRSLIAGFALAHKDPRFVGVNIVMPEDDPVALRDYDLHMAMFRFLEAKYPDVKVTMHAGELALGLVPPLDLQDHIAKAIDAGAKRIGHGVDIAYEAQAPETLVRMAREGIAVEINLTSNAVILGVEGGNHPLQLYRSMGVPVMLSTDDEGVLRSDMSNEYVRAVTQQGLHYGDLKEMARASLEYSFAPGASLWRARRYGDVVQPCVRGFAEARCKTFLAGSEKARLQARLEANFEKFEHTLGRFGSQQGAKEE</sequence>
<organism evidence="9 10">
    <name type="scientific">Novosphingobium barchaimii LL02</name>
    <dbReference type="NCBI Taxonomy" id="1114963"/>
    <lineage>
        <taxon>Bacteria</taxon>
        <taxon>Pseudomonadati</taxon>
        <taxon>Pseudomonadota</taxon>
        <taxon>Alphaproteobacteria</taxon>
        <taxon>Sphingomonadales</taxon>
        <taxon>Sphingomonadaceae</taxon>
        <taxon>Novosphingobium</taxon>
    </lineage>
</organism>
<dbReference type="GO" id="GO:0004000">
    <property type="term" value="F:adenosine deaminase activity"/>
    <property type="evidence" value="ECO:0007669"/>
    <property type="project" value="UniProtKB-ARBA"/>
</dbReference>
<feature type="signal peptide" evidence="7">
    <location>
        <begin position="1"/>
        <end position="24"/>
    </location>
</feature>
<dbReference type="GO" id="GO:0043103">
    <property type="term" value="P:hypoxanthine salvage"/>
    <property type="evidence" value="ECO:0007669"/>
    <property type="project" value="TreeGrafter"/>
</dbReference>
<proteinExistence type="inferred from homology"/>
<evidence type="ECO:0000256" key="1">
    <source>
        <dbReference type="ARBA" id="ARBA00001947"/>
    </source>
</evidence>
<evidence type="ECO:0000313" key="10">
    <source>
        <dbReference type="Proteomes" id="UP000052268"/>
    </source>
</evidence>
<dbReference type="SUPFAM" id="SSF51556">
    <property type="entry name" value="Metallo-dependent hydrolases"/>
    <property type="match status" value="1"/>
</dbReference>
<dbReference type="InterPro" id="IPR032466">
    <property type="entry name" value="Metal_Hydrolase"/>
</dbReference>
<evidence type="ECO:0000256" key="3">
    <source>
        <dbReference type="ARBA" id="ARBA00012784"/>
    </source>
</evidence>
<keyword evidence="4" id="KW-0479">Metal-binding</keyword>
<dbReference type="Proteomes" id="UP000052268">
    <property type="component" value="Unassembled WGS sequence"/>
</dbReference>
<dbReference type="EMBL" id="JACU01000005">
    <property type="protein sequence ID" value="KMS54827.1"/>
    <property type="molecule type" value="Genomic_DNA"/>
</dbReference>
<protein>
    <recommendedName>
        <fullName evidence="3">adenosine deaminase</fullName>
        <ecNumber evidence="3">3.5.4.4</ecNumber>
    </recommendedName>
</protein>
<comment type="cofactor">
    <cofactor evidence="1">
        <name>Zn(2+)</name>
        <dbReference type="ChEBI" id="CHEBI:29105"/>
    </cofactor>
</comment>
<keyword evidence="10" id="KW-1185">Reference proteome</keyword>
<dbReference type="Pfam" id="PF00962">
    <property type="entry name" value="A_deaminase"/>
    <property type="match status" value="1"/>
</dbReference>
<comment type="similarity">
    <text evidence="2">Belongs to the metallo-dependent hydrolases superfamily. Adenosine and AMP deaminases family.</text>
</comment>
<comment type="caution">
    <text evidence="9">The sequence shown here is derived from an EMBL/GenBank/DDBJ whole genome shotgun (WGS) entry which is preliminary data.</text>
</comment>
<keyword evidence="7" id="KW-0732">Signal</keyword>
<evidence type="ECO:0000256" key="2">
    <source>
        <dbReference type="ARBA" id="ARBA00006676"/>
    </source>
</evidence>
<dbReference type="PATRIC" id="fig|1114963.3.peg.2291"/>
<dbReference type="EC" id="3.5.4.4" evidence="3"/>
<dbReference type="GO" id="GO:0046103">
    <property type="term" value="P:inosine biosynthetic process"/>
    <property type="evidence" value="ECO:0007669"/>
    <property type="project" value="TreeGrafter"/>
</dbReference>
<dbReference type="GO" id="GO:0005829">
    <property type="term" value="C:cytosol"/>
    <property type="evidence" value="ECO:0007669"/>
    <property type="project" value="TreeGrafter"/>
</dbReference>
<evidence type="ECO:0000256" key="7">
    <source>
        <dbReference type="SAM" id="SignalP"/>
    </source>
</evidence>